<dbReference type="CDD" id="cd01092">
    <property type="entry name" value="APP-like"/>
    <property type="match status" value="1"/>
</dbReference>
<accession>A0ABW9H0I0</accession>
<dbReference type="InterPro" id="IPR050659">
    <property type="entry name" value="Peptidase_M24B"/>
</dbReference>
<dbReference type="Pfam" id="PF00557">
    <property type="entry name" value="Peptidase_M24"/>
    <property type="match status" value="1"/>
</dbReference>
<dbReference type="Gene3D" id="3.40.350.10">
    <property type="entry name" value="Creatinase/prolidase N-terminal domain"/>
    <property type="match status" value="1"/>
</dbReference>
<dbReference type="PANTHER" id="PTHR46112">
    <property type="entry name" value="AMINOPEPTIDASE"/>
    <property type="match status" value="1"/>
</dbReference>
<evidence type="ECO:0000259" key="4">
    <source>
        <dbReference type="Pfam" id="PF00557"/>
    </source>
</evidence>
<keyword evidence="7" id="KW-1185">Reference proteome</keyword>
<evidence type="ECO:0000256" key="3">
    <source>
        <dbReference type="RuleBase" id="RU000590"/>
    </source>
</evidence>
<protein>
    <submittedName>
        <fullName evidence="6">M24 family metallopeptidase</fullName>
    </submittedName>
</protein>
<evidence type="ECO:0000313" key="6">
    <source>
        <dbReference type="EMBL" id="MFM9413883.1"/>
    </source>
</evidence>
<sequence length="358" mass="38367">MDYQQRRAALVKEMTAKGQGALIVTSYENRRYYSGFSGSFGFLVIMPDGTILLTDGRYRDQAKAEAPDIDLAIVGGMTAASKLADVVEAAGQEPIGFDGRLASYPTYQMLAGLFGSDRLVDLSPLIDAQRAVKDVDEIALISQAEAIGDAAFQLACEKMVPGMTEVDVALILETEMRRRGAQGTSFDTIVASGARAALPHGLASLKALEKGDLVVMDFGCRYQGYCSDMTRTVAIGEPGDQLKDLYQLVLKAQKACLSQARAGVIGADIHQVAVDIFKEAGMNQYFGHGLGHSLGLEIHEKPVFSPSEKNPLAENVAITVEPGLYLPGQGGVRIEDVIVLTKDGHRNLTGSPKDLLIL</sequence>
<dbReference type="SUPFAM" id="SSF53092">
    <property type="entry name" value="Creatinase/prolidase N-terminal domain"/>
    <property type="match status" value="1"/>
</dbReference>
<keyword evidence="1 3" id="KW-0479">Metal-binding</keyword>
<proteinExistence type="inferred from homology"/>
<dbReference type="EMBL" id="JBJUVG010000007">
    <property type="protein sequence ID" value="MFM9413883.1"/>
    <property type="molecule type" value="Genomic_DNA"/>
</dbReference>
<dbReference type="PROSITE" id="PS00491">
    <property type="entry name" value="PROLINE_PEPTIDASE"/>
    <property type="match status" value="1"/>
</dbReference>
<dbReference type="Proteomes" id="UP001631949">
    <property type="component" value="Unassembled WGS sequence"/>
</dbReference>
<feature type="domain" description="Peptidase M24" evidence="4">
    <location>
        <begin position="140"/>
        <end position="342"/>
    </location>
</feature>
<name>A0ABW9H0I0_9FIRM</name>
<gene>
    <name evidence="6" type="ORF">ACKQTC_05850</name>
</gene>
<dbReference type="PANTHER" id="PTHR46112:SF3">
    <property type="entry name" value="AMINOPEPTIDASE YPDF"/>
    <property type="match status" value="1"/>
</dbReference>
<keyword evidence="2" id="KW-0378">Hydrolase</keyword>
<dbReference type="Gene3D" id="3.90.230.10">
    <property type="entry name" value="Creatinase/methionine aminopeptidase superfamily"/>
    <property type="match status" value="1"/>
</dbReference>
<feature type="domain" description="Creatinase N-terminal" evidence="5">
    <location>
        <begin position="6"/>
        <end position="132"/>
    </location>
</feature>
<dbReference type="InterPro" id="IPR029149">
    <property type="entry name" value="Creatin/AminoP/Spt16_N"/>
</dbReference>
<dbReference type="SUPFAM" id="SSF55920">
    <property type="entry name" value="Creatinase/aminopeptidase"/>
    <property type="match status" value="1"/>
</dbReference>
<comment type="similarity">
    <text evidence="3">Belongs to the peptidase M24B family.</text>
</comment>
<organism evidence="6 7">
    <name type="scientific">Peptococcus simiae</name>
    <dbReference type="NCBI Taxonomy" id="1643805"/>
    <lineage>
        <taxon>Bacteria</taxon>
        <taxon>Bacillati</taxon>
        <taxon>Bacillota</taxon>
        <taxon>Clostridia</taxon>
        <taxon>Eubacteriales</taxon>
        <taxon>Peptococcaceae</taxon>
        <taxon>Peptococcus</taxon>
    </lineage>
</organism>
<evidence type="ECO:0000256" key="2">
    <source>
        <dbReference type="ARBA" id="ARBA00022801"/>
    </source>
</evidence>
<dbReference type="Pfam" id="PF01321">
    <property type="entry name" value="Creatinase_N"/>
    <property type="match status" value="1"/>
</dbReference>
<dbReference type="InterPro" id="IPR036005">
    <property type="entry name" value="Creatinase/aminopeptidase-like"/>
</dbReference>
<evidence type="ECO:0000259" key="5">
    <source>
        <dbReference type="Pfam" id="PF01321"/>
    </source>
</evidence>
<reference evidence="6 7" key="1">
    <citation type="journal article" date="2016" name="Int. J. Syst. Evol. Microbiol.">
        <title>Peptococcus simiae sp. nov., isolated from rhesus macaque faeces and emended description of the genus Peptococcus.</title>
        <authorList>
            <person name="Shkoporov A.N."/>
            <person name="Efimov B.A."/>
            <person name="Kondova I."/>
            <person name="Ouwerling B."/>
            <person name="Chaplin A.V."/>
            <person name="Shcherbakova V.A."/>
            <person name="Langermans J.A.M."/>
        </authorList>
    </citation>
    <scope>NUCLEOTIDE SEQUENCE [LARGE SCALE GENOMIC DNA]</scope>
    <source>
        <strain evidence="6 7">M108</strain>
    </source>
</reference>
<comment type="caution">
    <text evidence="6">The sequence shown here is derived from an EMBL/GenBank/DDBJ whole genome shotgun (WGS) entry which is preliminary data.</text>
</comment>
<evidence type="ECO:0000256" key="1">
    <source>
        <dbReference type="ARBA" id="ARBA00022723"/>
    </source>
</evidence>
<dbReference type="InterPro" id="IPR001131">
    <property type="entry name" value="Peptidase_M24B_aminopep-P_CS"/>
</dbReference>
<dbReference type="RefSeq" id="WP_408977497.1">
    <property type="nucleotide sequence ID" value="NZ_JBJUVG010000007.1"/>
</dbReference>
<dbReference type="InterPro" id="IPR000994">
    <property type="entry name" value="Pept_M24"/>
</dbReference>
<dbReference type="InterPro" id="IPR000587">
    <property type="entry name" value="Creatinase_N"/>
</dbReference>
<evidence type="ECO:0000313" key="7">
    <source>
        <dbReference type="Proteomes" id="UP001631949"/>
    </source>
</evidence>